<dbReference type="InterPro" id="IPR051257">
    <property type="entry name" value="Diverse_CBS-Domain"/>
</dbReference>
<evidence type="ECO:0000313" key="4">
    <source>
        <dbReference type="EMBL" id="MCI0182103.1"/>
    </source>
</evidence>
<organism evidence="4 5">
    <name type="scientific">Sulfoacidibacillus ferrooxidans</name>
    <dbReference type="NCBI Taxonomy" id="2005001"/>
    <lineage>
        <taxon>Bacteria</taxon>
        <taxon>Bacillati</taxon>
        <taxon>Bacillota</taxon>
        <taxon>Bacilli</taxon>
        <taxon>Bacillales</taxon>
        <taxon>Alicyclobacillaceae</taxon>
        <taxon>Sulfoacidibacillus</taxon>
    </lineage>
</organism>
<dbReference type="SMART" id="SM00116">
    <property type="entry name" value="CBS"/>
    <property type="match status" value="2"/>
</dbReference>
<dbReference type="CDD" id="cd04622">
    <property type="entry name" value="CBS_pair_HRP1_like"/>
    <property type="match status" value="1"/>
</dbReference>
<dbReference type="Proteomes" id="UP001139263">
    <property type="component" value="Unassembled WGS sequence"/>
</dbReference>
<gene>
    <name evidence="4" type="primary">guaB_2</name>
    <name evidence="4" type="ORF">MM817_00359</name>
</gene>
<feature type="domain" description="CBS" evidence="3">
    <location>
        <begin position="103"/>
        <end position="160"/>
    </location>
</feature>
<dbReference type="EC" id="1.1.1.205" evidence="4"/>
<dbReference type="InterPro" id="IPR046342">
    <property type="entry name" value="CBS_dom_sf"/>
</dbReference>
<accession>A0A9X1V678</accession>
<dbReference type="PANTHER" id="PTHR43080:SF2">
    <property type="entry name" value="CBS DOMAIN-CONTAINING PROTEIN"/>
    <property type="match status" value="1"/>
</dbReference>
<dbReference type="GO" id="GO:0003938">
    <property type="term" value="F:IMP dehydrogenase activity"/>
    <property type="evidence" value="ECO:0007669"/>
    <property type="project" value="UniProtKB-EC"/>
</dbReference>
<evidence type="ECO:0000256" key="1">
    <source>
        <dbReference type="ARBA" id="ARBA00023122"/>
    </source>
</evidence>
<dbReference type="SUPFAM" id="SSF54631">
    <property type="entry name" value="CBS-domain pair"/>
    <property type="match status" value="1"/>
</dbReference>
<feature type="domain" description="CBS" evidence="3">
    <location>
        <begin position="38"/>
        <end position="94"/>
    </location>
</feature>
<comment type="caution">
    <text evidence="4">The sequence shown here is derived from an EMBL/GenBank/DDBJ whole genome shotgun (WGS) entry which is preliminary data.</text>
</comment>
<dbReference type="PANTHER" id="PTHR43080">
    <property type="entry name" value="CBS DOMAIN-CONTAINING PROTEIN CBSX3, MITOCHONDRIAL"/>
    <property type="match status" value="1"/>
</dbReference>
<evidence type="ECO:0000256" key="2">
    <source>
        <dbReference type="PROSITE-ProRule" id="PRU00703"/>
    </source>
</evidence>
<sequence length="172" mass="18371">MDHYSGLVYRVNHRELAHTISAFTIEGGDHFMLIRDLMTTNVLTCNESTTITEVAKQMSSQNVGSVPVVSGGKLSGIITDRDIVTKCIATGSDSHSMTVSSCMTKNPVTVSSDTDAHDAARMMATKQIRRLPVVDNGKLVGICALGDLAVVDIHVDEAGEALSGISEQTQLH</sequence>
<dbReference type="AlphaFoldDB" id="A0A9X1V678"/>
<keyword evidence="4" id="KW-0560">Oxidoreductase</keyword>
<reference evidence="4" key="1">
    <citation type="submission" date="2022-03" db="EMBL/GenBank/DDBJ databases">
        <title>Draft Genome Sequence of Firmicute Strain S0AB, a Heterotrophic Iron/Sulfur-Oxidizing Extreme Acidophile.</title>
        <authorList>
            <person name="Vergara E."/>
            <person name="Pakostova E."/>
            <person name="Johnson D.B."/>
            <person name="Holmes D.S."/>
        </authorList>
    </citation>
    <scope>NUCLEOTIDE SEQUENCE</scope>
    <source>
        <strain evidence="4">S0AB</strain>
    </source>
</reference>
<dbReference type="InterPro" id="IPR000644">
    <property type="entry name" value="CBS_dom"/>
</dbReference>
<protein>
    <submittedName>
        <fullName evidence="4">Inosine-5'-monophosphate dehydrogenase</fullName>
        <ecNumber evidence="4">1.1.1.205</ecNumber>
    </submittedName>
</protein>
<name>A0A9X1V678_9BACL</name>
<proteinExistence type="predicted"/>
<evidence type="ECO:0000259" key="3">
    <source>
        <dbReference type="PROSITE" id="PS51371"/>
    </source>
</evidence>
<keyword evidence="5" id="KW-1185">Reference proteome</keyword>
<dbReference type="Gene3D" id="3.10.580.10">
    <property type="entry name" value="CBS-domain"/>
    <property type="match status" value="1"/>
</dbReference>
<evidence type="ECO:0000313" key="5">
    <source>
        <dbReference type="Proteomes" id="UP001139263"/>
    </source>
</evidence>
<dbReference type="PROSITE" id="PS51371">
    <property type="entry name" value="CBS"/>
    <property type="match status" value="2"/>
</dbReference>
<dbReference type="EMBL" id="JALBUF010000001">
    <property type="protein sequence ID" value="MCI0182103.1"/>
    <property type="molecule type" value="Genomic_DNA"/>
</dbReference>
<keyword evidence="1 2" id="KW-0129">CBS domain</keyword>
<dbReference type="Pfam" id="PF00571">
    <property type="entry name" value="CBS"/>
    <property type="match status" value="2"/>
</dbReference>